<feature type="signal peptide" evidence="7">
    <location>
        <begin position="1"/>
        <end position="29"/>
    </location>
</feature>
<dbReference type="EC" id="3.2.1.75" evidence="9"/>
<dbReference type="Pfam" id="PF02055">
    <property type="entry name" value="Glyco_hydro_30"/>
    <property type="match status" value="1"/>
</dbReference>
<dbReference type="InterPro" id="IPR001139">
    <property type="entry name" value="Glyco_hydro_30"/>
</dbReference>
<dbReference type="Gene3D" id="2.60.40.1180">
    <property type="entry name" value="Golgi alpha-mannosidase II"/>
    <property type="match status" value="1"/>
</dbReference>
<dbReference type="InterPro" id="IPR017853">
    <property type="entry name" value="GH"/>
</dbReference>
<protein>
    <submittedName>
        <fullName evidence="9">Glucosylceramidase</fullName>
        <ecNumber evidence="9">3.2.1.75</ecNumber>
    </submittedName>
</protein>
<feature type="domain" description="CBM6" evidence="8">
    <location>
        <begin position="1463"/>
        <end position="1604"/>
    </location>
</feature>
<dbReference type="SMART" id="SM00606">
    <property type="entry name" value="CBD_IV"/>
    <property type="match status" value="2"/>
</dbReference>
<evidence type="ECO:0000256" key="3">
    <source>
        <dbReference type="ARBA" id="ARBA00022801"/>
    </source>
</evidence>
<keyword evidence="6" id="KW-1133">Transmembrane helix</keyword>
<dbReference type="InterPro" id="IPR005084">
    <property type="entry name" value="CBM6"/>
</dbReference>
<feature type="chain" id="PRO_5001820479" evidence="7">
    <location>
        <begin position="30"/>
        <end position="1816"/>
    </location>
</feature>
<dbReference type="Gene3D" id="3.20.20.80">
    <property type="entry name" value="Glycosidases"/>
    <property type="match status" value="1"/>
</dbReference>
<dbReference type="GO" id="GO:0016020">
    <property type="term" value="C:membrane"/>
    <property type="evidence" value="ECO:0007669"/>
    <property type="project" value="GOC"/>
</dbReference>
<dbReference type="PROSITE" id="PS51175">
    <property type="entry name" value="CBM6"/>
    <property type="match status" value="3"/>
</dbReference>
<dbReference type="PANTHER" id="PTHR11069:SF23">
    <property type="entry name" value="LYSOSOMAL ACID GLUCOSYLCERAMIDASE"/>
    <property type="match status" value="1"/>
</dbReference>
<evidence type="ECO:0000256" key="4">
    <source>
        <dbReference type="RuleBase" id="RU361188"/>
    </source>
</evidence>
<dbReference type="Pfam" id="PF07554">
    <property type="entry name" value="FIVAR"/>
    <property type="match status" value="2"/>
</dbReference>
<keyword evidence="4 9" id="KW-0326">Glycosidase</keyword>
<comment type="similarity">
    <text evidence="1 4">Belongs to the glycosyl hydrolase 30 family.</text>
</comment>
<dbReference type="Proteomes" id="UP000029004">
    <property type="component" value="Unassembled WGS sequence"/>
</dbReference>
<dbReference type="GO" id="GO:0046557">
    <property type="term" value="F:glucan endo-1,6-beta-glucosidase activity"/>
    <property type="evidence" value="ECO:0007669"/>
    <property type="project" value="UniProtKB-EC"/>
</dbReference>
<dbReference type="InterPro" id="IPR033452">
    <property type="entry name" value="GH30_C"/>
</dbReference>
<dbReference type="InterPro" id="IPR033453">
    <property type="entry name" value="Glyco_hydro_30_TIM-barrel"/>
</dbReference>
<dbReference type="CDD" id="cd04080">
    <property type="entry name" value="CBM6_cellulase-like"/>
    <property type="match status" value="1"/>
</dbReference>
<evidence type="ECO:0000256" key="2">
    <source>
        <dbReference type="ARBA" id="ARBA00022729"/>
    </source>
</evidence>
<feature type="transmembrane region" description="Helical" evidence="6">
    <location>
        <begin position="1785"/>
        <end position="1808"/>
    </location>
</feature>
<dbReference type="InterPro" id="IPR008979">
    <property type="entry name" value="Galactose-bd-like_sf"/>
</dbReference>
<dbReference type="Pfam" id="PF17189">
    <property type="entry name" value="Glyco_hydro_30C"/>
    <property type="match status" value="1"/>
</dbReference>
<keyword evidence="6" id="KW-0812">Transmembrane</keyword>
<organism evidence="9 10">
    <name type="scientific">Bifidobacterium stellenboschense</name>
    <dbReference type="NCBI Taxonomy" id="762211"/>
    <lineage>
        <taxon>Bacteria</taxon>
        <taxon>Bacillati</taxon>
        <taxon>Actinomycetota</taxon>
        <taxon>Actinomycetes</taxon>
        <taxon>Bifidobacteriales</taxon>
        <taxon>Bifidobacteriaceae</taxon>
        <taxon>Bifidobacterium</taxon>
    </lineage>
</organism>
<evidence type="ECO:0000313" key="9">
    <source>
        <dbReference type="EMBL" id="KFJ00982.1"/>
    </source>
</evidence>
<reference evidence="9 10" key="1">
    <citation type="submission" date="2014-03" db="EMBL/GenBank/DDBJ databases">
        <title>Genomics of Bifidobacteria.</title>
        <authorList>
            <person name="Ventura M."/>
            <person name="Milani C."/>
            <person name="Lugli G.A."/>
        </authorList>
    </citation>
    <scope>NUCLEOTIDE SEQUENCE [LARGE SCALE GENOMIC DNA]</scope>
    <source>
        <strain evidence="9 10">DSM 23968</strain>
    </source>
</reference>
<dbReference type="EMBL" id="JGZP01000004">
    <property type="protein sequence ID" value="KFJ00982.1"/>
    <property type="molecule type" value="Genomic_DNA"/>
</dbReference>
<dbReference type="GO" id="GO:0006680">
    <property type="term" value="P:glucosylceramide catabolic process"/>
    <property type="evidence" value="ECO:0007669"/>
    <property type="project" value="TreeGrafter"/>
</dbReference>
<feature type="domain" description="CBM6" evidence="8">
    <location>
        <begin position="1339"/>
        <end position="1468"/>
    </location>
</feature>
<evidence type="ECO:0000313" key="10">
    <source>
        <dbReference type="Proteomes" id="UP000029004"/>
    </source>
</evidence>
<name>A0A087DZN1_9BIFI</name>
<dbReference type="eggNOG" id="COG1196">
    <property type="taxonomic scope" value="Bacteria"/>
</dbReference>
<evidence type="ECO:0000256" key="6">
    <source>
        <dbReference type="SAM" id="Phobius"/>
    </source>
</evidence>
<evidence type="ECO:0000256" key="7">
    <source>
        <dbReference type="SAM" id="SignalP"/>
    </source>
</evidence>
<feature type="compositionally biased region" description="Polar residues" evidence="5">
    <location>
        <begin position="760"/>
        <end position="777"/>
    </location>
</feature>
<keyword evidence="2 7" id="KW-0732">Signal</keyword>
<evidence type="ECO:0000259" key="8">
    <source>
        <dbReference type="PROSITE" id="PS51175"/>
    </source>
</evidence>
<sequence length="1816" mass="192753">MKQRRRIGLALTGLTVSMAMLVPMNAALAADTGIVIRNSGVQVTMSSTEHSQESGWFWNLTDKNASKPDWTVSNAVSAKDAIDLTNVTDTTDENTTDISVDDTKTYQTITGIGTSVDGSTVGNWWKMSESKRAEFIRTLLDPVNGMGLTSFRLTIGAADFTDKNFYTYYDAPNATLNGAEPNWDGDGITGFSIQKDRDEHIIDFVHALQSEAKNLGVDISFFASPWSPPGWMKTPTSSSASYADNNLLLKGGDFNSEHIDDYAKYLVRYIEEYQKEGIPVSALTLQNEPLLEIDYPSCHMTGTQEAKLATAIKRQLAASTVLNDAEKQVQVWAFDHNFDGADAYVSEMKQSPEDWANVDGIAFHPYGGNASTMGALSQANPDKSIHLTERSWWGTTGANWMVDWLRNGSQSYNSWVSMLDSEGKTHHWVGTPDPTTFVQNAKNPDDVVNTPEVNLISQFSRYIRPGDVRVDSTAGSPDTLTNVAFKNPETGEVSMVVVNRTDKEQKFKVVNNGAQFVSSVPAKNVATYRWQPIDQIKVKDVTAALTLADATLDGAGTKNDTAITGLDKTSTVEYLVNVRRAGTYKVTYALSAASGSTRNTPVTLSSGGNELGTAHYSSDNAATSTTQTTVTLGKGIQILRVAFPEGGVNFAGIAFTKTQDTVGIPGRLDATNYTDRDGVRIADGKAVAIADGDHLDYAVNVQKTGTYDVMVSGTGANVSGNDAEAVPDAGDAGADSKTETGGDSTRQEPGDGTPDEDSSKNGTNQKDGNAANPTEPNTGDESEEPSRDNGSTVHESAYVATPTDVVAGHVRTAADTTTADVSLYSVDGNGTETKLGDYAYGTKAAVQLAKGTATLRIKLDRAAQSFSAMVIGNAITAEREQLTEGSLTGKSITLALADGQFVQTFDPAKWTFDNAPHGIAYTVDRVNDITARVTFTTESDVDFDSDMTATLNVDASQYSGTAGTAISAPVTFTAVNDPESLSAGEIGYQAKSVDVTITGGTFNDHVADDGVVSLTGDIAAYATLTKAERKDAHTITLTLDWTGKTLYGGTSGSLTVAANGYDDSDGQGALSVDLTFNGTNDRPTGITVGDQEVTLGGENARPYRGVESLSDNQKKGDYQDYYLNVTEEGDYTITFGVWDNGAVPNAIKLSGGTGFATDNLASISLPNMYNGTGEYKTGLHLKAGGQTLRFELNAEGASLWNIRITRANAVKTSADSPATLAPSNVINGSTDKAWAIQGSNPSNIGWGEADSYQDYLVNVAKTGTYVVALDAATGSDGAVAHIQTVDGSMATDLTQLNVPNTGWDNYKTQTATVQLTQGEHRIRVLTKGTSLNYRSLKLTLSKALTPIAVGGDTVSLNEDKASDSNGSLSNNQKNGNYAEYTLNVAEEGDYTLTYGFWVNAKAVPNAIRISGSGLEPVSVSLPNTWDVANTGERRTRIRLAAGEQTLRVALTADDASIWDLRLTKVHATDVGTATGTSGQVRLATDAIIGGSDDKAWGLQGTGNTRNVGWGEENSYQEFSINAKQGGTYQFSLNAATNDQNASAVIEEVAADGTITELAALDVPQYGWDSYATTALKKVPLAEGEHLLRIVARGGAVNYRYANLTLQSADQPMPPTVDKTQLNKLIEQAQNRKPADGKQFTAKSKAVLDEALSNALKVSADGTAPQQTVDDAARVLQSALDGLKEEDKPTKPTVDKSALEALVEKAESLKPDDGKRFTAASKTNLDKAIAAAKSILDSDNATKEQVEAAKSALQQAIDGLKQEVIPSSGNGASSDRKTNTALSKTGAAIGVALAVALALVCGGVALLLAKRARSRRR</sequence>
<dbReference type="STRING" id="762211.BSTEL_0394"/>
<comment type="caution">
    <text evidence="9">The sequence shown here is derived from an EMBL/GenBank/DDBJ whole genome shotgun (WGS) entry which is preliminary data.</text>
</comment>
<dbReference type="GO" id="GO:0004348">
    <property type="term" value="F:glucosylceramidase activity"/>
    <property type="evidence" value="ECO:0007669"/>
    <property type="project" value="InterPro"/>
</dbReference>
<dbReference type="InterPro" id="IPR013780">
    <property type="entry name" value="Glyco_hydro_b"/>
</dbReference>
<dbReference type="Gene3D" id="1.20.1270.90">
    <property type="entry name" value="AF1782-like"/>
    <property type="match status" value="2"/>
</dbReference>
<evidence type="ECO:0000256" key="5">
    <source>
        <dbReference type="SAM" id="MobiDB-lite"/>
    </source>
</evidence>
<feature type="region of interest" description="Disordered" evidence="5">
    <location>
        <begin position="718"/>
        <end position="793"/>
    </location>
</feature>
<gene>
    <name evidence="9" type="ORF">BSTEL_0394</name>
</gene>
<dbReference type="PANTHER" id="PTHR11069">
    <property type="entry name" value="GLUCOSYLCERAMIDASE"/>
    <property type="match status" value="1"/>
</dbReference>
<dbReference type="SUPFAM" id="SSF49785">
    <property type="entry name" value="Galactose-binding domain-like"/>
    <property type="match status" value="4"/>
</dbReference>
<accession>A0A087DZN1</accession>
<evidence type="ECO:0000256" key="1">
    <source>
        <dbReference type="ARBA" id="ARBA00005382"/>
    </source>
</evidence>
<feature type="compositionally biased region" description="Basic and acidic residues" evidence="5">
    <location>
        <begin position="734"/>
        <end position="749"/>
    </location>
</feature>
<dbReference type="GO" id="GO:0030246">
    <property type="term" value="F:carbohydrate binding"/>
    <property type="evidence" value="ECO:0007669"/>
    <property type="project" value="InterPro"/>
</dbReference>
<dbReference type="InterPro" id="IPR006584">
    <property type="entry name" value="Cellulose-bd_IV"/>
</dbReference>
<dbReference type="Gene3D" id="2.60.120.260">
    <property type="entry name" value="Galactose-binding domain-like"/>
    <property type="match status" value="5"/>
</dbReference>
<feature type="domain" description="CBM6" evidence="8">
    <location>
        <begin position="1210"/>
        <end position="1339"/>
    </location>
</feature>
<proteinExistence type="inferred from homology"/>
<keyword evidence="10" id="KW-1185">Reference proteome</keyword>
<dbReference type="eggNOG" id="COG5520">
    <property type="taxonomic scope" value="Bacteria"/>
</dbReference>
<dbReference type="Pfam" id="PF03422">
    <property type="entry name" value="CBM_6"/>
    <property type="match status" value="2"/>
</dbReference>
<dbReference type="SUPFAM" id="SSF51445">
    <property type="entry name" value="(Trans)glycosidases"/>
    <property type="match status" value="1"/>
</dbReference>
<keyword evidence="6" id="KW-0472">Membrane</keyword>
<keyword evidence="3 4" id="KW-0378">Hydrolase</keyword>